<accession>A0A8S1GS44</accession>
<dbReference type="InterPro" id="IPR036529">
    <property type="entry name" value="KIX_dom_sf"/>
</dbReference>
<comment type="caution">
    <text evidence="4">The sequence shown here is derived from an EMBL/GenBank/DDBJ whole genome shotgun (WGS) entry which is preliminary data.</text>
</comment>
<dbReference type="Gene3D" id="1.10.246.20">
    <property type="entry name" value="Coactivator CBP, KIX domain"/>
    <property type="match status" value="1"/>
</dbReference>
<evidence type="ECO:0000256" key="2">
    <source>
        <dbReference type="SAM" id="MobiDB-lite"/>
    </source>
</evidence>
<proteinExistence type="predicted"/>
<feature type="domain" description="KIX" evidence="3">
    <location>
        <begin position="45"/>
        <end position="124"/>
    </location>
</feature>
<dbReference type="InterPro" id="IPR003101">
    <property type="entry name" value="KIX_dom"/>
</dbReference>
<dbReference type="GO" id="GO:0003712">
    <property type="term" value="F:transcription coregulator activity"/>
    <property type="evidence" value="ECO:0007669"/>
    <property type="project" value="InterPro"/>
</dbReference>
<evidence type="ECO:0000313" key="5">
    <source>
        <dbReference type="Proteomes" id="UP000835052"/>
    </source>
</evidence>
<dbReference type="OrthoDB" id="899at2759"/>
<dbReference type="EMBL" id="CAJGYM010000002">
    <property type="protein sequence ID" value="CAD6185588.1"/>
    <property type="molecule type" value="Genomic_DNA"/>
</dbReference>
<dbReference type="PROSITE" id="PS50952">
    <property type="entry name" value="KIX"/>
    <property type="match status" value="1"/>
</dbReference>
<dbReference type="AlphaFoldDB" id="A0A8S1GS44"/>
<evidence type="ECO:0000313" key="4">
    <source>
        <dbReference type="EMBL" id="CAD6185588.1"/>
    </source>
</evidence>
<gene>
    <name evidence="4" type="ORF">CAUJ_LOCUS1507</name>
</gene>
<name>A0A8S1GS44_9PELO</name>
<keyword evidence="1" id="KW-0539">Nucleus</keyword>
<reference evidence="4" key="1">
    <citation type="submission" date="2020-10" db="EMBL/GenBank/DDBJ databases">
        <authorList>
            <person name="Kikuchi T."/>
        </authorList>
    </citation>
    <scope>NUCLEOTIDE SEQUENCE</scope>
    <source>
        <strain evidence="4">NKZ352</strain>
    </source>
</reference>
<dbReference type="SUPFAM" id="SSF47040">
    <property type="entry name" value="Kix domain of CBP (creb binding protein)"/>
    <property type="match status" value="1"/>
</dbReference>
<dbReference type="Proteomes" id="UP000835052">
    <property type="component" value="Unassembled WGS sequence"/>
</dbReference>
<organism evidence="4 5">
    <name type="scientific">Caenorhabditis auriculariae</name>
    <dbReference type="NCBI Taxonomy" id="2777116"/>
    <lineage>
        <taxon>Eukaryota</taxon>
        <taxon>Metazoa</taxon>
        <taxon>Ecdysozoa</taxon>
        <taxon>Nematoda</taxon>
        <taxon>Chromadorea</taxon>
        <taxon>Rhabditida</taxon>
        <taxon>Rhabditina</taxon>
        <taxon>Rhabditomorpha</taxon>
        <taxon>Rhabditoidea</taxon>
        <taxon>Rhabditidae</taxon>
        <taxon>Peloderinae</taxon>
        <taxon>Caenorhabditis</taxon>
    </lineage>
</organism>
<sequence length="130" mass="14920">MVTAIDTTEPDDPELPEMANSAHPTEGEPIAADDIDDISTPLNTEIVKDWHTGCCKDLRSYLMGKLVKTSVQLDNIESVRDPRVRPILVHARQAEKDFFETANDREEYYHMIAVKCYMITKEIQERRNLN</sequence>
<dbReference type="GO" id="GO:0006355">
    <property type="term" value="P:regulation of DNA-templated transcription"/>
    <property type="evidence" value="ECO:0007669"/>
    <property type="project" value="InterPro"/>
</dbReference>
<dbReference type="Pfam" id="PF02172">
    <property type="entry name" value="KIX"/>
    <property type="match status" value="1"/>
</dbReference>
<keyword evidence="5" id="KW-1185">Reference proteome</keyword>
<protein>
    <recommendedName>
        <fullName evidence="3">KIX domain-containing protein</fullName>
    </recommendedName>
</protein>
<evidence type="ECO:0000259" key="3">
    <source>
        <dbReference type="PROSITE" id="PS50952"/>
    </source>
</evidence>
<evidence type="ECO:0000256" key="1">
    <source>
        <dbReference type="ARBA" id="ARBA00023242"/>
    </source>
</evidence>
<feature type="region of interest" description="Disordered" evidence="2">
    <location>
        <begin position="1"/>
        <end position="33"/>
    </location>
</feature>